<gene>
    <name evidence="8" type="ORF">CN311_18205</name>
</gene>
<reference evidence="8 9" key="1">
    <citation type="submission" date="2017-09" db="EMBL/GenBank/DDBJ databases">
        <title>Mesorhizobum sanjuanii sp. nov. isolated from nodules of Lotus tenuis in saline-alkaline lowlands of Flooding Pampa.</title>
        <authorList>
            <person name="Sannazzaro A.I."/>
            <person name="Torres Tejerizo G.A."/>
            <person name="Fontana F."/>
            <person name="Cumpa Velazquez L.M."/>
            <person name="Hansen L."/>
            <person name="Pistorio M."/>
            <person name="Estrella M.J."/>
        </authorList>
    </citation>
    <scope>NUCLEOTIDE SEQUENCE [LARGE SCALE GENOMIC DNA]</scope>
    <source>
        <strain evidence="8 9">BSA136</strain>
    </source>
</reference>
<keyword evidence="2 5" id="KW-0812">Transmembrane</keyword>
<dbReference type="RefSeq" id="WP_097575131.1">
    <property type="nucleotide sequence ID" value="NZ_NWQG01000114.1"/>
</dbReference>
<dbReference type="InterPro" id="IPR027417">
    <property type="entry name" value="P-loop_NTPase"/>
</dbReference>
<dbReference type="Proteomes" id="UP000219182">
    <property type="component" value="Unassembled WGS sequence"/>
</dbReference>
<feature type="domain" description="ABC transmembrane type-1" evidence="7">
    <location>
        <begin position="90"/>
        <end position="313"/>
    </location>
</feature>
<keyword evidence="4 5" id="KW-0472">Membrane</keyword>
<dbReference type="GO" id="GO:0005886">
    <property type="term" value="C:plasma membrane"/>
    <property type="evidence" value="ECO:0007669"/>
    <property type="project" value="UniProtKB-SubCell"/>
</dbReference>
<dbReference type="SUPFAM" id="SSF52540">
    <property type="entry name" value="P-loop containing nucleoside triphosphate hydrolases"/>
    <property type="match status" value="1"/>
</dbReference>
<feature type="transmembrane region" description="Helical" evidence="5">
    <location>
        <begin position="158"/>
        <end position="182"/>
    </location>
</feature>
<evidence type="ECO:0000256" key="5">
    <source>
        <dbReference type="SAM" id="Phobius"/>
    </source>
</evidence>
<comment type="caution">
    <text evidence="8">The sequence shown here is derived from an EMBL/GenBank/DDBJ whole genome shotgun (WGS) entry which is preliminary data.</text>
</comment>
<dbReference type="GO" id="GO:0016887">
    <property type="term" value="F:ATP hydrolysis activity"/>
    <property type="evidence" value="ECO:0007669"/>
    <property type="project" value="InterPro"/>
</dbReference>
<evidence type="ECO:0008006" key="10">
    <source>
        <dbReference type="Google" id="ProtNLM"/>
    </source>
</evidence>
<feature type="transmembrane region" description="Helical" evidence="5">
    <location>
        <begin position="188"/>
        <end position="205"/>
    </location>
</feature>
<dbReference type="GO" id="GO:0140359">
    <property type="term" value="F:ABC-type transporter activity"/>
    <property type="evidence" value="ECO:0007669"/>
    <property type="project" value="InterPro"/>
</dbReference>
<keyword evidence="9" id="KW-1185">Reference proteome</keyword>
<evidence type="ECO:0000259" key="6">
    <source>
        <dbReference type="PROSITE" id="PS50893"/>
    </source>
</evidence>
<dbReference type="InterPro" id="IPR003439">
    <property type="entry name" value="ABC_transporter-like_ATP-bd"/>
</dbReference>
<dbReference type="Gene3D" id="3.40.50.300">
    <property type="entry name" value="P-loop containing nucleotide triphosphate hydrolases"/>
    <property type="match status" value="2"/>
</dbReference>
<protein>
    <recommendedName>
        <fullName evidence="10">ABC transporter ATP-binding protein</fullName>
    </recommendedName>
</protein>
<dbReference type="CDD" id="cd07346">
    <property type="entry name" value="ABC_6TM_exporters"/>
    <property type="match status" value="1"/>
</dbReference>
<dbReference type="InterPro" id="IPR011527">
    <property type="entry name" value="ABC1_TM_dom"/>
</dbReference>
<dbReference type="EMBL" id="NWQG01000114">
    <property type="protein sequence ID" value="PDQ19677.1"/>
    <property type="molecule type" value="Genomic_DNA"/>
</dbReference>
<organism evidence="8 9">
    <name type="scientific">Mesorhizobium sanjuanii</name>
    <dbReference type="NCBI Taxonomy" id="2037900"/>
    <lineage>
        <taxon>Bacteria</taxon>
        <taxon>Pseudomonadati</taxon>
        <taxon>Pseudomonadota</taxon>
        <taxon>Alphaproteobacteria</taxon>
        <taxon>Hyphomicrobiales</taxon>
        <taxon>Phyllobacteriaceae</taxon>
        <taxon>Mesorhizobium</taxon>
    </lineage>
</organism>
<dbReference type="PANTHER" id="PTHR24221:SF654">
    <property type="entry name" value="ATP-BINDING CASSETTE SUB-FAMILY B MEMBER 6"/>
    <property type="match status" value="1"/>
</dbReference>
<name>A0A2A6FCK1_9HYPH</name>
<dbReference type="InterPro" id="IPR036640">
    <property type="entry name" value="ABC1_TM_sf"/>
</dbReference>
<keyword evidence="3 5" id="KW-1133">Transmembrane helix</keyword>
<dbReference type="InterPro" id="IPR039421">
    <property type="entry name" value="Type_1_exporter"/>
</dbReference>
<dbReference type="PROSITE" id="PS50893">
    <property type="entry name" value="ABC_TRANSPORTER_2"/>
    <property type="match status" value="1"/>
</dbReference>
<comment type="subcellular location">
    <subcellularLocation>
        <location evidence="1">Cell membrane</location>
        <topology evidence="1">Multi-pass membrane protein</topology>
    </subcellularLocation>
</comment>
<feature type="domain" description="ABC transporter" evidence="6">
    <location>
        <begin position="370"/>
        <end position="902"/>
    </location>
</feature>
<dbReference type="Pfam" id="PF00664">
    <property type="entry name" value="ABC_membrane"/>
    <property type="match status" value="1"/>
</dbReference>
<dbReference type="SUPFAM" id="SSF90123">
    <property type="entry name" value="ABC transporter transmembrane region"/>
    <property type="match status" value="1"/>
</dbReference>
<dbReference type="AlphaFoldDB" id="A0A2A6FCK1"/>
<dbReference type="GO" id="GO:0034040">
    <property type="term" value="F:ATPase-coupled lipid transmembrane transporter activity"/>
    <property type="evidence" value="ECO:0007669"/>
    <property type="project" value="TreeGrafter"/>
</dbReference>
<evidence type="ECO:0000313" key="9">
    <source>
        <dbReference type="Proteomes" id="UP000219182"/>
    </source>
</evidence>
<feature type="transmembrane region" description="Helical" evidence="5">
    <location>
        <begin position="87"/>
        <end position="108"/>
    </location>
</feature>
<feature type="transmembrane region" description="Helical" evidence="5">
    <location>
        <begin position="276"/>
        <end position="298"/>
    </location>
</feature>
<evidence type="ECO:0000256" key="4">
    <source>
        <dbReference type="ARBA" id="ARBA00023136"/>
    </source>
</evidence>
<evidence type="ECO:0000256" key="3">
    <source>
        <dbReference type="ARBA" id="ARBA00022989"/>
    </source>
</evidence>
<dbReference type="GO" id="GO:0005524">
    <property type="term" value="F:ATP binding"/>
    <property type="evidence" value="ECO:0007669"/>
    <property type="project" value="InterPro"/>
</dbReference>
<proteinExistence type="predicted"/>
<dbReference type="PROSITE" id="PS50929">
    <property type="entry name" value="ABC_TM1F"/>
    <property type="match status" value="1"/>
</dbReference>
<accession>A0A2A6FCK1</accession>
<evidence type="ECO:0000313" key="8">
    <source>
        <dbReference type="EMBL" id="PDQ19677.1"/>
    </source>
</evidence>
<dbReference type="PANTHER" id="PTHR24221">
    <property type="entry name" value="ATP-BINDING CASSETTE SUB-FAMILY B"/>
    <property type="match status" value="1"/>
</dbReference>
<feature type="transmembrane region" description="Helical" evidence="5">
    <location>
        <begin position="18"/>
        <end position="35"/>
    </location>
</feature>
<evidence type="ECO:0000256" key="1">
    <source>
        <dbReference type="ARBA" id="ARBA00004651"/>
    </source>
</evidence>
<dbReference type="Gene3D" id="1.20.1560.10">
    <property type="entry name" value="ABC transporter type 1, transmembrane domain"/>
    <property type="match status" value="1"/>
</dbReference>
<evidence type="ECO:0000259" key="7">
    <source>
        <dbReference type="PROSITE" id="PS50929"/>
    </source>
</evidence>
<sequence length="904" mass="101024">MEPSLARYIWRHTKKQQLWILMIVVLSMIPYFMSFDLPKLIVNGPIQGGGFEQPGATQPFMRLHYNVPFIGEVQFFSGFQLDRKETLFALSVVFLLLVIINGLFKLYINTYKGRLGERMLRRIRFDLVDRVLRFPPVYFKRVKSAEVATMVKDEVEPLGGFIGDAFVQPVLLGGQALTAMLFIMVQNVWLGMIAAVIVGIQIVLIPRMRRRLIVLGRERQLTARALSGRVGEIVDGIGAVHVHDTSNYERADIAARLGLIFKIRFDLYQWKFMVKFLNNFLAQLTPFLFYMIGGYLVIRGRLDVGQLVAVIGAYKDLPGPMKELIDWDQARQDVQVKYQQVVEQFTVEDLIAPRIGALTIDDPAPMTNPLSAISLSMIDDGGAMLLNRISLQIKPGETVALVSTTTGGAEALAEAFARLNWPDSGRVASGADDLLELPEAVTGRRMSYASSDVFLFQASLRDNLLYGLKHAPLTSVTYDGAAADQRRWNIDEARRSGNPELDINSDWINYASAGATGPHDLFEAVRRVLDAVVLSRDILDLGLRSSADLTRHTELARRIVELRAALRTRLEHEGLSGLVAPFEPGAYNKEATIGQNLLFGAAAGPELADRALAANPYFASVLKQAGLDRTLYEMGMEIAQQAIELFADLPPDHQFFQQLAFMSPEEIPAYESLLQRLKNRPYEAVSESDRAKIVTLSFAYIEPRHRFGLLSDELMSKIVAARNRFYENLPPELKNAVERYDPAKYIAAATVMDNVLFGRVGNNHPDAPDRIRSIVYDILDELGLYAELLDVGLDFNVGSGGRRLTGGQRQKLDVARALLKRPDFLILNRPLSALDQRMQDKVLRNVLEEARRDGHSPAIIWAVTNPAMAMMFDRVIVFDSGQLVEDGTHETLLAGSGIFKELLS</sequence>
<evidence type="ECO:0000256" key="2">
    <source>
        <dbReference type="ARBA" id="ARBA00022692"/>
    </source>
</evidence>